<name>A0A4Z2EB09_9TELE</name>
<accession>A0A4Z2EB09</accession>
<gene>
    <name evidence="1" type="ORF">EYF80_063797</name>
</gene>
<organism evidence="1 2">
    <name type="scientific">Liparis tanakae</name>
    <name type="common">Tanaka's snailfish</name>
    <dbReference type="NCBI Taxonomy" id="230148"/>
    <lineage>
        <taxon>Eukaryota</taxon>
        <taxon>Metazoa</taxon>
        <taxon>Chordata</taxon>
        <taxon>Craniata</taxon>
        <taxon>Vertebrata</taxon>
        <taxon>Euteleostomi</taxon>
        <taxon>Actinopterygii</taxon>
        <taxon>Neopterygii</taxon>
        <taxon>Teleostei</taxon>
        <taxon>Neoteleostei</taxon>
        <taxon>Acanthomorphata</taxon>
        <taxon>Eupercaria</taxon>
        <taxon>Perciformes</taxon>
        <taxon>Cottioidei</taxon>
        <taxon>Cottales</taxon>
        <taxon>Liparidae</taxon>
        <taxon>Liparis</taxon>
    </lineage>
</organism>
<evidence type="ECO:0000313" key="1">
    <source>
        <dbReference type="EMBL" id="TNN26067.1"/>
    </source>
</evidence>
<dbReference type="AlphaFoldDB" id="A0A4Z2EB09"/>
<protein>
    <submittedName>
        <fullName evidence="1">Uncharacterized protein</fullName>
    </submittedName>
</protein>
<dbReference type="EMBL" id="SRLO01011052">
    <property type="protein sequence ID" value="TNN26067.1"/>
    <property type="molecule type" value="Genomic_DNA"/>
</dbReference>
<evidence type="ECO:0000313" key="2">
    <source>
        <dbReference type="Proteomes" id="UP000314294"/>
    </source>
</evidence>
<comment type="caution">
    <text evidence="1">The sequence shown here is derived from an EMBL/GenBank/DDBJ whole genome shotgun (WGS) entry which is preliminary data.</text>
</comment>
<proteinExistence type="predicted"/>
<keyword evidence="2" id="KW-1185">Reference proteome</keyword>
<dbReference type="Proteomes" id="UP000314294">
    <property type="component" value="Unassembled WGS sequence"/>
</dbReference>
<reference evidence="1 2" key="1">
    <citation type="submission" date="2019-03" db="EMBL/GenBank/DDBJ databases">
        <title>First draft genome of Liparis tanakae, snailfish: a comprehensive survey of snailfish specific genes.</title>
        <authorList>
            <person name="Kim W."/>
            <person name="Song I."/>
            <person name="Jeong J.-H."/>
            <person name="Kim D."/>
            <person name="Kim S."/>
            <person name="Ryu S."/>
            <person name="Song J.Y."/>
            <person name="Lee S.K."/>
        </authorList>
    </citation>
    <scope>NUCLEOTIDE SEQUENCE [LARGE SCALE GENOMIC DNA]</scope>
    <source>
        <tissue evidence="1">Muscle</tissue>
    </source>
</reference>
<sequence>MLTSGKLLVGKLQLPGGKVPSGESGKTSWWGNFNFLVGKWENVLLGTLPGGEEKSVMDLGLSMVDYNY</sequence>